<accession>A0A9W3AB60</accession>
<dbReference type="Proteomes" id="UP001165740">
    <property type="component" value="Chromosome 5"/>
</dbReference>
<evidence type="ECO:0000256" key="2">
    <source>
        <dbReference type="ARBA" id="ARBA00010147"/>
    </source>
</evidence>
<dbReference type="GO" id="GO:0046872">
    <property type="term" value="F:metal ion binding"/>
    <property type="evidence" value="ECO:0007669"/>
    <property type="project" value="UniProtKB-KW"/>
</dbReference>
<dbReference type="GO" id="GO:0001868">
    <property type="term" value="P:regulation of complement activation, lectin pathway"/>
    <property type="evidence" value="ECO:0007669"/>
    <property type="project" value="UniProtKB-ARBA"/>
</dbReference>
<reference evidence="10" key="1">
    <citation type="submission" date="2025-08" db="UniProtKB">
        <authorList>
            <consortium name="RefSeq"/>
        </authorList>
    </citation>
    <scope>IDENTIFICATION</scope>
</reference>
<comment type="similarity">
    <text evidence="2">Belongs to the fucolectin family.</text>
</comment>
<gene>
    <name evidence="10" type="primary">LOC129926178</name>
</gene>
<dbReference type="SMART" id="SM00607">
    <property type="entry name" value="FTP"/>
    <property type="match status" value="1"/>
</dbReference>
<evidence type="ECO:0000256" key="4">
    <source>
        <dbReference type="ARBA" id="ARBA00022723"/>
    </source>
</evidence>
<dbReference type="Gene3D" id="2.60.120.260">
    <property type="entry name" value="Galactose-binding domain-like"/>
    <property type="match status" value="1"/>
</dbReference>
<proteinExistence type="inferred from homology"/>
<dbReference type="AlphaFoldDB" id="A0A9W3AB60"/>
<dbReference type="Pfam" id="PF22633">
    <property type="entry name" value="F5_F8_type_C_2"/>
    <property type="match status" value="1"/>
</dbReference>
<dbReference type="PANTHER" id="PTHR45713">
    <property type="entry name" value="FTP DOMAIN-CONTAINING PROTEIN"/>
    <property type="match status" value="1"/>
</dbReference>
<keyword evidence="4" id="KW-0479">Metal-binding</keyword>
<dbReference type="RefSeq" id="XP_055884517.1">
    <property type="nucleotide sequence ID" value="XM_056028542.1"/>
</dbReference>
<evidence type="ECO:0000256" key="3">
    <source>
        <dbReference type="ARBA" id="ARBA00011233"/>
    </source>
</evidence>
<keyword evidence="9" id="KW-1185">Reference proteome</keyword>
<protein>
    <submittedName>
        <fullName evidence="10">Uncharacterized protein LOC129926178</fullName>
    </submittedName>
</protein>
<dbReference type="OMA" id="CTHTNDR"/>
<organism evidence="9 10">
    <name type="scientific">Biomphalaria glabrata</name>
    <name type="common">Bloodfluke planorb</name>
    <name type="synonym">Freshwater snail</name>
    <dbReference type="NCBI Taxonomy" id="6526"/>
    <lineage>
        <taxon>Eukaryota</taxon>
        <taxon>Metazoa</taxon>
        <taxon>Spiralia</taxon>
        <taxon>Lophotrochozoa</taxon>
        <taxon>Mollusca</taxon>
        <taxon>Gastropoda</taxon>
        <taxon>Heterobranchia</taxon>
        <taxon>Euthyneura</taxon>
        <taxon>Panpulmonata</taxon>
        <taxon>Hygrophila</taxon>
        <taxon>Lymnaeoidea</taxon>
        <taxon>Planorbidae</taxon>
        <taxon>Biomphalaria</taxon>
    </lineage>
</organism>
<name>A0A9W3AB60_BIOGL</name>
<dbReference type="InterPro" id="IPR006585">
    <property type="entry name" value="FTP1"/>
</dbReference>
<dbReference type="OrthoDB" id="6157649at2759"/>
<evidence type="ECO:0000313" key="10">
    <source>
        <dbReference type="RefSeq" id="XP_055884517.1"/>
    </source>
</evidence>
<keyword evidence="5" id="KW-0430">Lectin</keyword>
<keyword evidence="7" id="KW-1015">Disulfide bond</keyword>
<evidence type="ECO:0000256" key="5">
    <source>
        <dbReference type="ARBA" id="ARBA00022734"/>
    </source>
</evidence>
<dbReference type="InterPro" id="IPR008979">
    <property type="entry name" value="Galactose-bd-like_sf"/>
</dbReference>
<comment type="function">
    <text evidence="1">Acts as a defensive agent. Recognizes blood group fucosylated oligosaccharides including A, B, H and Lewis B-type antigens. Does not recognize Lewis A antigen and has low affinity for monovalent haptens.</text>
</comment>
<dbReference type="GO" id="GO:0010185">
    <property type="term" value="P:regulation of cellular defense response"/>
    <property type="evidence" value="ECO:0007669"/>
    <property type="project" value="UniProtKB-ARBA"/>
</dbReference>
<dbReference type="PANTHER" id="PTHR45713:SF6">
    <property type="entry name" value="F5_8 TYPE C DOMAIN-CONTAINING PROTEIN"/>
    <property type="match status" value="1"/>
</dbReference>
<evidence type="ECO:0000256" key="1">
    <source>
        <dbReference type="ARBA" id="ARBA00002219"/>
    </source>
</evidence>
<sequence>MAEYLGCVVERLTLLPGFTVQFSKTTATSSKLECQNQKYFLVDTDTVDIQCDLTEAIRTVIITGTGRTSLCSLYINGGRNVALKQRTWQTSNYSANGVDFDASRAVDGNTNSDFDKGSCTHTNDRDSKPMWNVTFPLSEITRYVLYNRNSNEDRLAGFFLVGENSGSQKFSYNDTSTSGSPVYIVVDAAKNNLNQVKISTKQYVTLCETEIYGGNRILIITRVNVTMK</sequence>
<dbReference type="GO" id="GO:0042806">
    <property type="term" value="F:fucose binding"/>
    <property type="evidence" value="ECO:0007669"/>
    <property type="project" value="UniProtKB-ARBA"/>
</dbReference>
<dbReference type="SUPFAM" id="SSF49785">
    <property type="entry name" value="Galactose-binding domain-like"/>
    <property type="match status" value="1"/>
</dbReference>
<keyword evidence="6" id="KW-0106">Calcium</keyword>
<evidence type="ECO:0000256" key="7">
    <source>
        <dbReference type="ARBA" id="ARBA00023157"/>
    </source>
</evidence>
<dbReference type="InterPro" id="IPR051941">
    <property type="entry name" value="BG_Antigen-Binding_Lectin"/>
</dbReference>
<evidence type="ECO:0000313" key="9">
    <source>
        <dbReference type="Proteomes" id="UP001165740"/>
    </source>
</evidence>
<comment type="subunit">
    <text evidence="3">Homotrimer.</text>
</comment>
<dbReference type="GeneID" id="129926178"/>
<evidence type="ECO:0000256" key="6">
    <source>
        <dbReference type="ARBA" id="ARBA00022837"/>
    </source>
</evidence>
<evidence type="ECO:0000259" key="8">
    <source>
        <dbReference type="SMART" id="SM00607"/>
    </source>
</evidence>
<feature type="domain" description="Fucolectin tachylectin-4 pentraxin-1" evidence="8">
    <location>
        <begin position="78"/>
        <end position="221"/>
    </location>
</feature>